<evidence type="ECO:0000256" key="7">
    <source>
        <dbReference type="ARBA" id="ARBA00022777"/>
    </source>
</evidence>
<evidence type="ECO:0000256" key="2">
    <source>
        <dbReference type="ARBA" id="ARBA00004370"/>
    </source>
</evidence>
<evidence type="ECO:0000256" key="9">
    <source>
        <dbReference type="ARBA" id="ARBA00023136"/>
    </source>
</evidence>
<evidence type="ECO:0000259" key="13">
    <source>
        <dbReference type="PROSITE" id="PS50113"/>
    </source>
</evidence>
<accession>A0ABU9DA13</accession>
<dbReference type="SMART" id="SM00387">
    <property type="entry name" value="HATPase_c"/>
    <property type="match status" value="1"/>
</dbReference>
<dbReference type="Gene3D" id="1.10.287.130">
    <property type="match status" value="1"/>
</dbReference>
<dbReference type="PROSITE" id="PS50839">
    <property type="entry name" value="CHASE"/>
    <property type="match status" value="1"/>
</dbReference>
<dbReference type="InterPro" id="IPR013767">
    <property type="entry name" value="PAS_fold"/>
</dbReference>
<evidence type="ECO:0000313" key="16">
    <source>
        <dbReference type="Proteomes" id="UP001446205"/>
    </source>
</evidence>
<dbReference type="InterPro" id="IPR050351">
    <property type="entry name" value="BphY/WalK/GraS-like"/>
</dbReference>
<keyword evidence="16" id="KW-1185">Reference proteome</keyword>
<dbReference type="EC" id="2.7.13.3" evidence="3"/>
<feature type="domain" description="Histidine kinase" evidence="11">
    <location>
        <begin position="493"/>
        <end position="707"/>
    </location>
</feature>
<reference evidence="15 16" key="1">
    <citation type="submission" date="2024-04" db="EMBL/GenBank/DDBJ databases">
        <authorList>
            <person name="Abashina T."/>
            <person name="Shaikin A."/>
        </authorList>
    </citation>
    <scope>NUCLEOTIDE SEQUENCE [LARGE SCALE GENOMIC DNA]</scope>
    <source>
        <strain evidence="15 16">AAFK</strain>
    </source>
</reference>
<feature type="domain" description="PAS" evidence="12">
    <location>
        <begin position="348"/>
        <end position="419"/>
    </location>
</feature>
<dbReference type="PROSITE" id="PS50109">
    <property type="entry name" value="HIS_KIN"/>
    <property type="match status" value="1"/>
</dbReference>
<dbReference type="InterPro" id="IPR036890">
    <property type="entry name" value="HATPase_C_sf"/>
</dbReference>
<dbReference type="SMART" id="SM01079">
    <property type="entry name" value="CHASE"/>
    <property type="match status" value="1"/>
</dbReference>
<dbReference type="Gene3D" id="3.30.450.20">
    <property type="entry name" value="PAS domain"/>
    <property type="match status" value="1"/>
</dbReference>
<evidence type="ECO:0000313" key="15">
    <source>
        <dbReference type="EMBL" id="MEK8090384.1"/>
    </source>
</evidence>
<dbReference type="CDD" id="cd00130">
    <property type="entry name" value="PAS"/>
    <property type="match status" value="1"/>
</dbReference>
<comment type="subcellular location">
    <subcellularLocation>
        <location evidence="2">Membrane</location>
    </subcellularLocation>
</comment>
<feature type="domain" description="CHASE" evidence="14">
    <location>
        <begin position="67"/>
        <end position="233"/>
    </location>
</feature>
<dbReference type="NCBIfam" id="TIGR00229">
    <property type="entry name" value="sensory_box"/>
    <property type="match status" value="1"/>
</dbReference>
<dbReference type="InterPro" id="IPR006189">
    <property type="entry name" value="CHASE_dom"/>
</dbReference>
<evidence type="ECO:0000256" key="10">
    <source>
        <dbReference type="SAM" id="Phobius"/>
    </source>
</evidence>
<dbReference type="SMART" id="SM00086">
    <property type="entry name" value="PAC"/>
    <property type="match status" value="1"/>
</dbReference>
<dbReference type="InterPro" id="IPR001610">
    <property type="entry name" value="PAC"/>
</dbReference>
<dbReference type="Pfam" id="PF00512">
    <property type="entry name" value="HisKA"/>
    <property type="match status" value="1"/>
</dbReference>
<evidence type="ECO:0000256" key="3">
    <source>
        <dbReference type="ARBA" id="ARBA00012438"/>
    </source>
</evidence>
<dbReference type="Proteomes" id="UP001446205">
    <property type="component" value="Unassembled WGS sequence"/>
</dbReference>
<evidence type="ECO:0000259" key="14">
    <source>
        <dbReference type="PROSITE" id="PS50839"/>
    </source>
</evidence>
<dbReference type="PANTHER" id="PTHR42878">
    <property type="entry name" value="TWO-COMPONENT HISTIDINE KINASE"/>
    <property type="match status" value="1"/>
</dbReference>
<evidence type="ECO:0000256" key="6">
    <source>
        <dbReference type="ARBA" id="ARBA00022692"/>
    </source>
</evidence>
<evidence type="ECO:0000256" key="5">
    <source>
        <dbReference type="ARBA" id="ARBA00022679"/>
    </source>
</evidence>
<dbReference type="Pfam" id="PF03924">
    <property type="entry name" value="CHASE"/>
    <property type="match status" value="1"/>
</dbReference>
<dbReference type="SMART" id="SM00388">
    <property type="entry name" value="HisKA"/>
    <property type="match status" value="1"/>
</dbReference>
<dbReference type="InterPro" id="IPR003594">
    <property type="entry name" value="HATPase_dom"/>
</dbReference>
<dbReference type="InterPro" id="IPR005467">
    <property type="entry name" value="His_kinase_dom"/>
</dbReference>
<proteinExistence type="predicted"/>
<protein>
    <recommendedName>
        <fullName evidence="3">histidine kinase</fullName>
        <ecNumber evidence="3">2.7.13.3</ecNumber>
    </recommendedName>
</protein>
<keyword evidence="4" id="KW-0597">Phosphoprotein</keyword>
<dbReference type="EMBL" id="JBBPCO010000011">
    <property type="protein sequence ID" value="MEK8090384.1"/>
    <property type="molecule type" value="Genomic_DNA"/>
</dbReference>
<gene>
    <name evidence="15" type="ORF">WOB96_11505</name>
</gene>
<feature type="transmembrane region" description="Helical" evidence="10">
    <location>
        <begin position="307"/>
        <end position="327"/>
    </location>
</feature>
<dbReference type="SUPFAM" id="SSF47384">
    <property type="entry name" value="Homodimeric domain of signal transducing histidine kinase"/>
    <property type="match status" value="1"/>
</dbReference>
<dbReference type="InterPro" id="IPR004358">
    <property type="entry name" value="Sig_transdc_His_kin-like_C"/>
</dbReference>
<dbReference type="PROSITE" id="PS50113">
    <property type="entry name" value="PAC"/>
    <property type="match status" value="1"/>
</dbReference>
<dbReference type="CDD" id="cd00082">
    <property type="entry name" value="HisKA"/>
    <property type="match status" value="1"/>
</dbReference>
<dbReference type="SUPFAM" id="SSF55874">
    <property type="entry name" value="ATPase domain of HSP90 chaperone/DNA topoisomerase II/histidine kinase"/>
    <property type="match status" value="1"/>
</dbReference>
<dbReference type="Gene3D" id="3.30.565.10">
    <property type="entry name" value="Histidine kinase-like ATPase, C-terminal domain"/>
    <property type="match status" value="1"/>
</dbReference>
<sequence>MRMPWPWIVLLIALLLTFIGWRWSSEVVVDNARLRFNSQAEDARLILQSRLNNYAQVLRGAAALLAASKGVTRQEWREYVTSLRLGHFLPGIAGLGYAPYLRADEKTRFEQGVREEGFPDFAIWPKGDRKHYVPVNYIEPFAGANLRAFGYDMYDDPVRRAAMDRARDSSQIVLSGNVGLVQDGDQQPVSGFLLYAPVYDYRLPLATLSERRAAIRGFAYIPFRLEELISDTLGNRQQGIMLRIYEGSRPDPARLLYVSREEPRGHRLVHVPLFTRSLPLEFGGQTWTLLFESQPAFYLTLDRLTPMLVLVGGLLLSVLLFGITWSLTRTRERAQALAMQMTEELREGEARFRATFHQAAVGMTQSSPEGHLLQVNQRFCSMLGYDRPEELLNRHVLDLSPPDDREAHRRLRESVLNGQASSYVLEKRYLCRDGRMIWGRLTGSLVRHANGEPHYLIGIVEDITQTKEATQALQESYENLKQMHQELESFSYSVSHDLRTPLRAIEGFALILQEDYRDRLDEEGFSHLQRIRMASQRMAGLIDALLSLARVNRQQLAREEVNLSAKASEIAQSLKSSQPGRQVDFIIASGVRAIGDPYMLEAVLENLLGNAWKFTSPRPRTVIEFGAFELNGEKIFFVKDNGVGFDMAYVDKLFGAFQRLHKADEFKGYGIGLATAQRIIQRHGGRVWAEGSPGQGATFYFTLNHAAGTAMPEKKTASM</sequence>
<organism evidence="15 16">
    <name type="scientific">Thermithiobacillus plumbiphilus</name>
    <dbReference type="NCBI Taxonomy" id="1729899"/>
    <lineage>
        <taxon>Bacteria</taxon>
        <taxon>Pseudomonadati</taxon>
        <taxon>Pseudomonadota</taxon>
        <taxon>Acidithiobacillia</taxon>
        <taxon>Acidithiobacillales</taxon>
        <taxon>Thermithiobacillaceae</taxon>
        <taxon>Thermithiobacillus</taxon>
    </lineage>
</organism>
<comment type="catalytic activity">
    <reaction evidence="1">
        <text>ATP + protein L-histidine = ADP + protein N-phospho-L-histidine.</text>
        <dbReference type="EC" id="2.7.13.3"/>
    </reaction>
</comment>
<evidence type="ECO:0000259" key="12">
    <source>
        <dbReference type="PROSITE" id="PS50112"/>
    </source>
</evidence>
<dbReference type="SUPFAM" id="SSF55785">
    <property type="entry name" value="PYP-like sensor domain (PAS domain)"/>
    <property type="match status" value="1"/>
</dbReference>
<keyword evidence="5" id="KW-0808">Transferase</keyword>
<dbReference type="RefSeq" id="WP_341371439.1">
    <property type="nucleotide sequence ID" value="NZ_JBBPCO010000011.1"/>
</dbReference>
<keyword evidence="9 10" id="KW-0472">Membrane</keyword>
<dbReference type="PRINTS" id="PR00344">
    <property type="entry name" value="BCTRLSENSOR"/>
</dbReference>
<name>A0ABU9DA13_9PROT</name>
<dbReference type="InterPro" id="IPR042240">
    <property type="entry name" value="CHASE_sf"/>
</dbReference>
<dbReference type="Gene3D" id="3.30.450.350">
    <property type="entry name" value="CHASE domain"/>
    <property type="match status" value="1"/>
</dbReference>
<evidence type="ECO:0000256" key="1">
    <source>
        <dbReference type="ARBA" id="ARBA00000085"/>
    </source>
</evidence>
<dbReference type="InterPro" id="IPR035965">
    <property type="entry name" value="PAS-like_dom_sf"/>
</dbReference>
<comment type="caution">
    <text evidence="15">The sequence shown here is derived from an EMBL/GenBank/DDBJ whole genome shotgun (WGS) entry which is preliminary data.</text>
</comment>
<evidence type="ECO:0000256" key="8">
    <source>
        <dbReference type="ARBA" id="ARBA00022989"/>
    </source>
</evidence>
<keyword evidence="6 10" id="KW-0812">Transmembrane</keyword>
<evidence type="ECO:0000259" key="11">
    <source>
        <dbReference type="PROSITE" id="PS50109"/>
    </source>
</evidence>
<dbReference type="Pfam" id="PF00989">
    <property type="entry name" value="PAS"/>
    <property type="match status" value="1"/>
</dbReference>
<dbReference type="SMART" id="SM00091">
    <property type="entry name" value="PAS"/>
    <property type="match status" value="1"/>
</dbReference>
<keyword evidence="8 10" id="KW-1133">Transmembrane helix</keyword>
<evidence type="ECO:0000256" key="4">
    <source>
        <dbReference type="ARBA" id="ARBA00022553"/>
    </source>
</evidence>
<dbReference type="Pfam" id="PF02518">
    <property type="entry name" value="HATPase_c"/>
    <property type="match status" value="1"/>
</dbReference>
<dbReference type="InterPro" id="IPR036097">
    <property type="entry name" value="HisK_dim/P_sf"/>
</dbReference>
<feature type="domain" description="PAC" evidence="13">
    <location>
        <begin position="423"/>
        <end position="475"/>
    </location>
</feature>
<dbReference type="InterPro" id="IPR000700">
    <property type="entry name" value="PAS-assoc_C"/>
</dbReference>
<dbReference type="InterPro" id="IPR000014">
    <property type="entry name" value="PAS"/>
</dbReference>
<dbReference type="InterPro" id="IPR003661">
    <property type="entry name" value="HisK_dim/P_dom"/>
</dbReference>
<keyword evidence="7" id="KW-0418">Kinase</keyword>
<dbReference type="PANTHER" id="PTHR42878:SF15">
    <property type="entry name" value="BACTERIOPHYTOCHROME"/>
    <property type="match status" value="1"/>
</dbReference>
<dbReference type="PROSITE" id="PS50112">
    <property type="entry name" value="PAS"/>
    <property type="match status" value="1"/>
</dbReference>